<dbReference type="InParanoid" id="A0A0G4ERW0"/>
<protein>
    <recommendedName>
        <fullName evidence="2">non-specific serine/threonine protein kinase</fullName>
        <ecNumber evidence="2">2.7.11.1</ecNumber>
    </recommendedName>
</protein>
<dbReference type="STRING" id="1169540.A0A0G4ERW0"/>
<dbReference type="FunFam" id="1.10.510.10:FF:000271">
    <property type="entry name" value="Non-specific serine/threonine protein kinase"/>
    <property type="match status" value="1"/>
</dbReference>
<feature type="compositionally biased region" description="Low complexity" evidence="11">
    <location>
        <begin position="526"/>
        <end position="535"/>
    </location>
</feature>
<comment type="catalytic activity">
    <reaction evidence="8">
        <text>L-threonyl-[protein] + ATP = O-phospho-L-threonyl-[protein] + ADP + H(+)</text>
        <dbReference type="Rhea" id="RHEA:46608"/>
        <dbReference type="Rhea" id="RHEA-COMP:11060"/>
        <dbReference type="Rhea" id="RHEA-COMP:11605"/>
        <dbReference type="ChEBI" id="CHEBI:15378"/>
        <dbReference type="ChEBI" id="CHEBI:30013"/>
        <dbReference type="ChEBI" id="CHEBI:30616"/>
        <dbReference type="ChEBI" id="CHEBI:61977"/>
        <dbReference type="ChEBI" id="CHEBI:456216"/>
        <dbReference type="EC" id="2.7.11.1"/>
    </reaction>
</comment>
<evidence type="ECO:0000313" key="13">
    <source>
        <dbReference type="EMBL" id="CEM00637.1"/>
    </source>
</evidence>
<feature type="domain" description="Protein kinase" evidence="12">
    <location>
        <begin position="10"/>
        <end position="262"/>
    </location>
</feature>
<dbReference type="AlphaFoldDB" id="A0A0G4ERW0"/>
<keyword evidence="3" id="KW-0723">Serine/threonine-protein kinase</keyword>
<evidence type="ECO:0000256" key="8">
    <source>
        <dbReference type="ARBA" id="ARBA00047899"/>
    </source>
</evidence>
<evidence type="ECO:0000256" key="4">
    <source>
        <dbReference type="ARBA" id="ARBA00022679"/>
    </source>
</evidence>
<feature type="compositionally biased region" description="Polar residues" evidence="11">
    <location>
        <begin position="502"/>
        <end position="515"/>
    </location>
</feature>
<dbReference type="GO" id="GO:0005524">
    <property type="term" value="F:ATP binding"/>
    <property type="evidence" value="ECO:0007669"/>
    <property type="project" value="UniProtKB-UniRule"/>
</dbReference>
<dbReference type="GO" id="GO:0106310">
    <property type="term" value="F:protein serine kinase activity"/>
    <property type="evidence" value="ECO:0007669"/>
    <property type="project" value="RHEA"/>
</dbReference>
<dbReference type="InterPro" id="IPR011009">
    <property type="entry name" value="Kinase-like_dom_sf"/>
</dbReference>
<dbReference type="Gene3D" id="3.30.310.80">
    <property type="entry name" value="Kinase associated domain 1, KA1"/>
    <property type="match status" value="1"/>
</dbReference>
<proteinExistence type="inferred from homology"/>
<dbReference type="FunFam" id="3.30.200.20:FF:000236">
    <property type="entry name" value="Non-specific serine/threonine protein kinase"/>
    <property type="match status" value="1"/>
</dbReference>
<feature type="region of interest" description="Disordered" evidence="11">
    <location>
        <begin position="607"/>
        <end position="638"/>
    </location>
</feature>
<evidence type="ECO:0000256" key="11">
    <source>
        <dbReference type="SAM" id="MobiDB-lite"/>
    </source>
</evidence>
<dbReference type="SMART" id="SM00220">
    <property type="entry name" value="S_TKc"/>
    <property type="match status" value="1"/>
</dbReference>
<dbReference type="GO" id="GO:0005737">
    <property type="term" value="C:cytoplasm"/>
    <property type="evidence" value="ECO:0007669"/>
    <property type="project" value="TreeGrafter"/>
</dbReference>
<keyword evidence="14" id="KW-1185">Reference proteome</keyword>
<evidence type="ECO:0000313" key="14">
    <source>
        <dbReference type="Proteomes" id="UP000041254"/>
    </source>
</evidence>
<dbReference type="EC" id="2.7.11.1" evidence="2"/>
<sequence>MVPSVSIGPYKLGSTLGVGTFGKVKLAVHDTTGQKVAIKIINKSKMQSMDMHEKIRREINILQQLRHPHVIRLYELIDTPTDIFMVMEYVPGGELFDYIVQKSRLHENEARRFFQQIVSGVEYCHQNMVCHRDLKPENVLLDTNLHVKIADYGLSNLMRDGDFLKTSCGSPNYASPEVVSGKAYAGPEVDVWSCGVILYALLCGSLPFDDEHVPNLFKKIKHGNFTLPGHLSENSRSLIVRMLVVDPTKRATFKEIRKHPWFKQHLPTYLSAPLKNPMLQNVDHNLVEEMKRLGYDINEETLVLNPKVGTFPSRETVAYQLLLDKRAKQSSYSNMLPMPYRERENLPPVFPKDVQKKIANLHQMGVLGVDAAYMDTNPANSPIAPGAPLAGQRTPSPLQGGPYDYSPGNLAWSSSRWKLGVESLLDSSTLVIAILNTLKKLDFEWCMVSPYKLRCRPVRRPPPETSHPTNSDNASATQQQGHQPTQSEDASSTHETGGGQQAGSNQPDASVSGTKSPEGGGSTSSQQQQQQQQQQAAGNFKPSSASSSAWRDHQDIVLTVQLHKIASCRYLIDVQLFEGPSIAVMSQALLVTSAIFSAVQQVQQTHQQNPGHPNWSPTTPIRLGSHGGTQGAASSSLRQGTNVRLIPQLTSALFGPTPAAQPTPAAPAAATLPPTPMATHIETFHKERLHDEIQELAAENAKKWAKVDPAKAAADIVLVGENQLEYRTRHEREMQDRQVADDTQ</sequence>
<dbReference type="PhylomeDB" id="A0A0G4ERW0"/>
<gene>
    <name evidence="13" type="ORF">Vbra_12906</name>
</gene>
<reference evidence="13 14" key="1">
    <citation type="submission" date="2014-11" db="EMBL/GenBank/DDBJ databases">
        <authorList>
            <person name="Zhu J."/>
            <person name="Qi W."/>
            <person name="Song R."/>
        </authorList>
    </citation>
    <scope>NUCLEOTIDE SEQUENCE [LARGE SCALE GENOMIC DNA]</scope>
</reference>
<feature type="binding site" evidence="10">
    <location>
        <position position="39"/>
    </location>
    <ligand>
        <name>ATP</name>
        <dbReference type="ChEBI" id="CHEBI:30616"/>
    </ligand>
</feature>
<evidence type="ECO:0000256" key="7">
    <source>
        <dbReference type="ARBA" id="ARBA00022840"/>
    </source>
</evidence>
<keyword evidence="5 10" id="KW-0547">Nucleotide-binding</keyword>
<dbReference type="Pfam" id="PF00069">
    <property type="entry name" value="Pkinase"/>
    <property type="match status" value="1"/>
</dbReference>
<evidence type="ECO:0000256" key="9">
    <source>
        <dbReference type="ARBA" id="ARBA00048679"/>
    </source>
</evidence>
<dbReference type="OMA" id="EGLWIIS"/>
<dbReference type="GO" id="GO:0035556">
    <property type="term" value="P:intracellular signal transduction"/>
    <property type="evidence" value="ECO:0007669"/>
    <property type="project" value="TreeGrafter"/>
</dbReference>
<dbReference type="VEuPathDB" id="CryptoDB:Vbra_12906"/>
<evidence type="ECO:0000256" key="2">
    <source>
        <dbReference type="ARBA" id="ARBA00012513"/>
    </source>
</evidence>
<evidence type="ECO:0000259" key="12">
    <source>
        <dbReference type="PROSITE" id="PS50011"/>
    </source>
</evidence>
<dbReference type="InterPro" id="IPR008271">
    <property type="entry name" value="Ser/Thr_kinase_AS"/>
</dbReference>
<dbReference type="InterPro" id="IPR028375">
    <property type="entry name" value="KA1/Ssp2_C"/>
</dbReference>
<dbReference type="Proteomes" id="UP000041254">
    <property type="component" value="Unassembled WGS sequence"/>
</dbReference>
<keyword evidence="6" id="KW-0418">Kinase</keyword>
<name>A0A0G4ERW0_VITBC</name>
<dbReference type="InterPro" id="IPR017441">
    <property type="entry name" value="Protein_kinase_ATP_BS"/>
</dbReference>
<keyword evidence="4" id="KW-0808">Transferase</keyword>
<dbReference type="CDD" id="cd14079">
    <property type="entry name" value="STKc_AMPK_alpha"/>
    <property type="match status" value="1"/>
</dbReference>
<comment type="catalytic activity">
    <reaction evidence="9">
        <text>L-seryl-[protein] + ATP = O-phospho-L-seryl-[protein] + ADP + H(+)</text>
        <dbReference type="Rhea" id="RHEA:17989"/>
        <dbReference type="Rhea" id="RHEA-COMP:9863"/>
        <dbReference type="Rhea" id="RHEA-COMP:11604"/>
        <dbReference type="ChEBI" id="CHEBI:15378"/>
        <dbReference type="ChEBI" id="CHEBI:29999"/>
        <dbReference type="ChEBI" id="CHEBI:30616"/>
        <dbReference type="ChEBI" id="CHEBI:83421"/>
        <dbReference type="ChEBI" id="CHEBI:456216"/>
        <dbReference type="EC" id="2.7.11.1"/>
    </reaction>
</comment>
<dbReference type="OrthoDB" id="193931at2759"/>
<dbReference type="PROSITE" id="PS00108">
    <property type="entry name" value="PROTEIN_KINASE_ST"/>
    <property type="match status" value="1"/>
</dbReference>
<dbReference type="EMBL" id="CDMY01000295">
    <property type="protein sequence ID" value="CEM00637.1"/>
    <property type="molecule type" value="Genomic_DNA"/>
</dbReference>
<dbReference type="PANTHER" id="PTHR24346:SF82">
    <property type="entry name" value="KP78A-RELATED"/>
    <property type="match status" value="1"/>
</dbReference>
<evidence type="ECO:0000256" key="3">
    <source>
        <dbReference type="ARBA" id="ARBA00022527"/>
    </source>
</evidence>
<dbReference type="PROSITE" id="PS00107">
    <property type="entry name" value="PROTEIN_KINASE_ATP"/>
    <property type="match status" value="1"/>
</dbReference>
<feature type="region of interest" description="Disordered" evidence="11">
    <location>
        <begin position="383"/>
        <end position="402"/>
    </location>
</feature>
<evidence type="ECO:0000256" key="1">
    <source>
        <dbReference type="ARBA" id="ARBA00006234"/>
    </source>
</evidence>
<accession>A0A0G4ERW0</accession>
<feature type="compositionally biased region" description="Polar residues" evidence="11">
    <location>
        <begin position="609"/>
        <end position="619"/>
    </location>
</feature>
<feature type="compositionally biased region" description="Polar residues" evidence="11">
    <location>
        <begin position="466"/>
        <end position="495"/>
    </location>
</feature>
<evidence type="ECO:0000256" key="5">
    <source>
        <dbReference type="ARBA" id="ARBA00022741"/>
    </source>
</evidence>
<organism evidence="13 14">
    <name type="scientific">Vitrella brassicaformis (strain CCMP3155)</name>
    <dbReference type="NCBI Taxonomy" id="1169540"/>
    <lineage>
        <taxon>Eukaryota</taxon>
        <taxon>Sar</taxon>
        <taxon>Alveolata</taxon>
        <taxon>Colpodellida</taxon>
        <taxon>Vitrellaceae</taxon>
        <taxon>Vitrella</taxon>
    </lineage>
</organism>
<feature type="region of interest" description="Disordered" evidence="11">
    <location>
        <begin position="455"/>
        <end position="548"/>
    </location>
</feature>
<evidence type="ECO:0000256" key="6">
    <source>
        <dbReference type="ARBA" id="ARBA00022777"/>
    </source>
</evidence>
<dbReference type="PROSITE" id="PS50011">
    <property type="entry name" value="PROTEIN_KINASE_DOM"/>
    <property type="match status" value="1"/>
</dbReference>
<dbReference type="InterPro" id="IPR000719">
    <property type="entry name" value="Prot_kinase_dom"/>
</dbReference>
<keyword evidence="7 10" id="KW-0067">ATP-binding</keyword>
<dbReference type="SUPFAM" id="SSF56112">
    <property type="entry name" value="Protein kinase-like (PK-like)"/>
    <property type="match status" value="1"/>
</dbReference>
<dbReference type="Gene3D" id="1.10.510.10">
    <property type="entry name" value="Transferase(Phosphotransferase) domain 1"/>
    <property type="match status" value="1"/>
</dbReference>
<dbReference type="SUPFAM" id="SSF103243">
    <property type="entry name" value="KA1-like"/>
    <property type="match status" value="1"/>
</dbReference>
<comment type="similarity">
    <text evidence="1">Belongs to the protein kinase superfamily. CAMK Ser/Thr protein kinase family. SNF1 subfamily.</text>
</comment>
<dbReference type="GO" id="GO:0004674">
    <property type="term" value="F:protein serine/threonine kinase activity"/>
    <property type="evidence" value="ECO:0007669"/>
    <property type="project" value="UniProtKB-KW"/>
</dbReference>
<evidence type="ECO:0000256" key="10">
    <source>
        <dbReference type="PROSITE-ProRule" id="PRU10141"/>
    </source>
</evidence>
<dbReference type="PANTHER" id="PTHR24346">
    <property type="entry name" value="MAP/MICROTUBULE AFFINITY-REGULATING KINASE"/>
    <property type="match status" value="1"/>
</dbReference>